<reference evidence="1 2" key="1">
    <citation type="submission" date="2018-11" db="EMBL/GenBank/DDBJ databases">
        <authorList>
            <consortium name="Pathogen Informatics"/>
        </authorList>
    </citation>
    <scope>NUCLEOTIDE SEQUENCE [LARGE SCALE GENOMIC DNA]</scope>
</reference>
<protein>
    <submittedName>
        <fullName evidence="1">Uncharacterized protein</fullName>
    </submittedName>
</protein>
<keyword evidence="2" id="KW-1185">Reference proteome</keyword>
<proteinExistence type="predicted"/>
<gene>
    <name evidence="1" type="ORF">CGOC_LOCUS1576</name>
</gene>
<dbReference type="AlphaFoldDB" id="A0A3P6S026"/>
<dbReference type="Proteomes" id="UP000271889">
    <property type="component" value="Unassembled WGS sequence"/>
</dbReference>
<organism evidence="1 2">
    <name type="scientific">Cylicostephanus goldi</name>
    <name type="common">Nematode worm</name>
    <dbReference type="NCBI Taxonomy" id="71465"/>
    <lineage>
        <taxon>Eukaryota</taxon>
        <taxon>Metazoa</taxon>
        <taxon>Ecdysozoa</taxon>
        <taxon>Nematoda</taxon>
        <taxon>Chromadorea</taxon>
        <taxon>Rhabditida</taxon>
        <taxon>Rhabditina</taxon>
        <taxon>Rhabditomorpha</taxon>
        <taxon>Strongyloidea</taxon>
        <taxon>Strongylidae</taxon>
        <taxon>Cylicostephanus</taxon>
    </lineage>
</organism>
<name>A0A3P6S026_CYLGO</name>
<accession>A0A3P6S026</accession>
<dbReference type="EMBL" id="UYRV01003023">
    <property type="protein sequence ID" value="VDK49684.1"/>
    <property type="molecule type" value="Genomic_DNA"/>
</dbReference>
<sequence>MLFLQTSHLSIGSNGDVFSLGSEDMNALVADMTVKVPVLDELLEEGSNTETEDRRPKVGGPSTAVFYDFQEFSLQETYDGTDTTSS</sequence>
<evidence type="ECO:0000313" key="2">
    <source>
        <dbReference type="Proteomes" id="UP000271889"/>
    </source>
</evidence>
<evidence type="ECO:0000313" key="1">
    <source>
        <dbReference type="EMBL" id="VDK49684.1"/>
    </source>
</evidence>
<dbReference type="OrthoDB" id="295078at2759"/>